<name>A0A086PTL3_TOXGO</name>
<protein>
    <submittedName>
        <fullName evidence="2">Uncharacterized protein</fullName>
    </submittedName>
</protein>
<evidence type="ECO:0000313" key="2">
    <source>
        <dbReference type="EMBL" id="KFH03695.1"/>
    </source>
</evidence>
<feature type="compositionally biased region" description="Basic and acidic residues" evidence="1">
    <location>
        <begin position="126"/>
        <end position="137"/>
    </location>
</feature>
<dbReference type="EMBL" id="AEYJ02001244">
    <property type="protein sequence ID" value="KFH03695.1"/>
    <property type="molecule type" value="Genomic_DNA"/>
</dbReference>
<sequence length="178" mass="19885">MKTELKDCTPPPLNVVSPMKSTAELGVALSSRGRRTLDRFPFLGFSFVFSLWTPSSSLTPHRSLELPPIPFSSPSRSRAARPFRFWPSGEVHRENRRFPGRTLTANGGVFPRLSSATRVLSRRTRRTEQQTERERGLRRASSPVSLGGRPAALERTSFFEGDVRLRSLSVPSSSLSTQ</sequence>
<dbReference type="VEuPathDB" id="ToxoDB:TGVAND_221518"/>
<accession>A0A086PTL3</accession>
<dbReference type="Proteomes" id="UP000028840">
    <property type="component" value="Unassembled WGS sequence"/>
</dbReference>
<proteinExistence type="predicted"/>
<organism evidence="2 3">
    <name type="scientific">Toxoplasma gondii VAND</name>
    <dbReference type="NCBI Taxonomy" id="933077"/>
    <lineage>
        <taxon>Eukaryota</taxon>
        <taxon>Sar</taxon>
        <taxon>Alveolata</taxon>
        <taxon>Apicomplexa</taxon>
        <taxon>Conoidasida</taxon>
        <taxon>Coccidia</taxon>
        <taxon>Eucoccidiorida</taxon>
        <taxon>Eimeriorina</taxon>
        <taxon>Sarcocystidae</taxon>
        <taxon>Toxoplasma</taxon>
    </lineage>
</organism>
<comment type="caution">
    <text evidence="2">The sequence shown here is derived from an EMBL/GenBank/DDBJ whole genome shotgun (WGS) entry which is preliminary data.</text>
</comment>
<feature type="region of interest" description="Disordered" evidence="1">
    <location>
        <begin position="118"/>
        <end position="151"/>
    </location>
</feature>
<reference evidence="2 3" key="1">
    <citation type="submission" date="2014-08" db="EMBL/GenBank/DDBJ databases">
        <authorList>
            <person name="Sibley D."/>
            <person name="Venepally P."/>
            <person name="Karamycheva S."/>
            <person name="Hadjithomas M."/>
            <person name="Khan A."/>
            <person name="Brunk B."/>
            <person name="Roos D."/>
            <person name="Caler E."/>
            <person name="Lorenzi H."/>
        </authorList>
    </citation>
    <scope>NUCLEOTIDE SEQUENCE [LARGE SCALE GENOMIC DNA]</scope>
    <source>
        <strain evidence="2 3">VAND</strain>
    </source>
</reference>
<evidence type="ECO:0000313" key="3">
    <source>
        <dbReference type="Proteomes" id="UP000028840"/>
    </source>
</evidence>
<gene>
    <name evidence="2" type="ORF">TGVAND_221518</name>
</gene>
<evidence type="ECO:0000256" key="1">
    <source>
        <dbReference type="SAM" id="MobiDB-lite"/>
    </source>
</evidence>
<dbReference type="AlphaFoldDB" id="A0A086PTL3"/>
<reference evidence="2 3" key="2">
    <citation type="journal article" date="2015" name="Eukaryot. Cell">
        <title>Genetic mapping reveals that sinefungin resistance in Toxoplasma gondii is controlled by a putative amino acid transporter locus that can be used as a negative selectable marker.</title>
        <authorList>
            <person name="Behnke M.S."/>
            <person name="Khan A."/>
            <person name="Sibley L.D."/>
        </authorList>
    </citation>
    <scope>NUCLEOTIDE SEQUENCE [LARGE SCALE GENOMIC DNA]</scope>
    <source>
        <strain evidence="2 3">VAND</strain>
    </source>
</reference>